<reference evidence="4" key="1">
    <citation type="journal article" date="2019" name="Int. J. Syst. Evol. Microbiol.">
        <title>The Global Catalogue of Microorganisms (GCM) 10K type strain sequencing project: providing services to taxonomists for standard genome sequencing and annotation.</title>
        <authorList>
            <consortium name="The Broad Institute Genomics Platform"/>
            <consortium name="The Broad Institute Genome Sequencing Center for Infectious Disease"/>
            <person name="Wu L."/>
            <person name="Ma J."/>
        </authorList>
    </citation>
    <scope>NUCLEOTIDE SEQUENCE [LARGE SCALE GENOMIC DNA]</scope>
    <source>
        <strain evidence="4">JCM 15614</strain>
    </source>
</reference>
<feature type="transmembrane region" description="Helical" evidence="1">
    <location>
        <begin position="49"/>
        <end position="69"/>
    </location>
</feature>
<keyword evidence="1" id="KW-0812">Transmembrane</keyword>
<evidence type="ECO:0000256" key="1">
    <source>
        <dbReference type="SAM" id="Phobius"/>
    </source>
</evidence>
<keyword evidence="1" id="KW-0472">Membrane</keyword>
<accession>A0ABP6P155</accession>
<evidence type="ECO:0000259" key="2">
    <source>
        <dbReference type="Pfam" id="PF13239"/>
    </source>
</evidence>
<proteinExistence type="predicted"/>
<feature type="transmembrane region" description="Helical" evidence="1">
    <location>
        <begin position="22"/>
        <end position="43"/>
    </location>
</feature>
<keyword evidence="4" id="KW-1185">Reference proteome</keyword>
<protein>
    <recommendedName>
        <fullName evidence="2">2TM domain-containing protein</fullName>
    </recommendedName>
</protein>
<sequence length="90" mass="9979">MRRWHPPAATVLARRRWFARHLLAYAVGNALAVVVWSAVGLVTGAWFPWPLLSLAGWGLLVHLHSWWAYGPASRMVTETTIPGRTPPGPS</sequence>
<dbReference type="EMBL" id="BAAAVV010000002">
    <property type="protein sequence ID" value="GAA3162359.1"/>
    <property type="molecule type" value="Genomic_DNA"/>
</dbReference>
<comment type="caution">
    <text evidence="3">The sequence shown here is derived from an EMBL/GenBank/DDBJ whole genome shotgun (WGS) entry which is preliminary data.</text>
</comment>
<dbReference type="Pfam" id="PF13239">
    <property type="entry name" value="2TM"/>
    <property type="match status" value="1"/>
</dbReference>
<name>A0ABP6P155_9ACTN</name>
<dbReference type="RefSeq" id="WP_344687827.1">
    <property type="nucleotide sequence ID" value="NZ_BAAAVV010000002.1"/>
</dbReference>
<organism evidence="3 4">
    <name type="scientific">Blastococcus jejuensis</name>
    <dbReference type="NCBI Taxonomy" id="351224"/>
    <lineage>
        <taxon>Bacteria</taxon>
        <taxon>Bacillati</taxon>
        <taxon>Actinomycetota</taxon>
        <taxon>Actinomycetes</taxon>
        <taxon>Geodermatophilales</taxon>
        <taxon>Geodermatophilaceae</taxon>
        <taxon>Blastococcus</taxon>
    </lineage>
</organism>
<evidence type="ECO:0000313" key="3">
    <source>
        <dbReference type="EMBL" id="GAA3162359.1"/>
    </source>
</evidence>
<dbReference type="InterPro" id="IPR025698">
    <property type="entry name" value="2TM_dom"/>
</dbReference>
<keyword evidence="1" id="KW-1133">Transmembrane helix</keyword>
<dbReference type="Proteomes" id="UP001499924">
    <property type="component" value="Unassembled WGS sequence"/>
</dbReference>
<feature type="domain" description="2TM" evidence="2">
    <location>
        <begin position="12"/>
        <end position="71"/>
    </location>
</feature>
<evidence type="ECO:0000313" key="4">
    <source>
        <dbReference type="Proteomes" id="UP001499924"/>
    </source>
</evidence>
<gene>
    <name evidence="3" type="ORF">GCM10010531_12680</name>
</gene>